<comment type="caution">
    <text evidence="1">The sequence shown here is derived from an EMBL/GenBank/DDBJ whole genome shotgun (WGS) entry which is preliminary data.</text>
</comment>
<keyword evidence="2" id="KW-1185">Reference proteome</keyword>
<dbReference type="AlphaFoldDB" id="A0AAV7QC83"/>
<sequence>MGPQGFRLGGAQEGLLRAPVGGFSALFLGATAVPQAPGCGIGGLHLFGTHHFAAWLGRRPGVCGPPTELKRILRIGGLIRLEPGSALDKHGLAALRGCLAGDFGRAARALPGGLSCGPDEDCPVGEPAWRCAFSAPIVDPLQCRGVCLAV</sequence>
<proteinExistence type="predicted"/>
<gene>
    <name evidence="1" type="ORF">NDU88_004508</name>
</gene>
<reference evidence="1" key="1">
    <citation type="journal article" date="2022" name="bioRxiv">
        <title>Sequencing and chromosome-scale assembly of the giantPleurodeles waltlgenome.</title>
        <authorList>
            <person name="Brown T."/>
            <person name="Elewa A."/>
            <person name="Iarovenko S."/>
            <person name="Subramanian E."/>
            <person name="Araus A.J."/>
            <person name="Petzold A."/>
            <person name="Susuki M."/>
            <person name="Suzuki K.-i.T."/>
            <person name="Hayashi T."/>
            <person name="Toyoda A."/>
            <person name="Oliveira C."/>
            <person name="Osipova E."/>
            <person name="Leigh N.D."/>
            <person name="Simon A."/>
            <person name="Yun M.H."/>
        </authorList>
    </citation>
    <scope>NUCLEOTIDE SEQUENCE</scope>
    <source>
        <strain evidence="1">20211129_DDA</strain>
        <tissue evidence="1">Liver</tissue>
    </source>
</reference>
<accession>A0AAV7QC83</accession>
<protein>
    <submittedName>
        <fullName evidence="1">Uncharacterized protein</fullName>
    </submittedName>
</protein>
<evidence type="ECO:0000313" key="2">
    <source>
        <dbReference type="Proteomes" id="UP001066276"/>
    </source>
</evidence>
<organism evidence="1 2">
    <name type="scientific">Pleurodeles waltl</name>
    <name type="common">Iberian ribbed newt</name>
    <dbReference type="NCBI Taxonomy" id="8319"/>
    <lineage>
        <taxon>Eukaryota</taxon>
        <taxon>Metazoa</taxon>
        <taxon>Chordata</taxon>
        <taxon>Craniata</taxon>
        <taxon>Vertebrata</taxon>
        <taxon>Euteleostomi</taxon>
        <taxon>Amphibia</taxon>
        <taxon>Batrachia</taxon>
        <taxon>Caudata</taxon>
        <taxon>Salamandroidea</taxon>
        <taxon>Salamandridae</taxon>
        <taxon>Pleurodelinae</taxon>
        <taxon>Pleurodeles</taxon>
    </lineage>
</organism>
<dbReference type="EMBL" id="JANPWB010000010">
    <property type="protein sequence ID" value="KAJ1138117.1"/>
    <property type="molecule type" value="Genomic_DNA"/>
</dbReference>
<dbReference type="Proteomes" id="UP001066276">
    <property type="component" value="Chromosome 6"/>
</dbReference>
<name>A0AAV7QC83_PLEWA</name>
<evidence type="ECO:0000313" key="1">
    <source>
        <dbReference type="EMBL" id="KAJ1138117.1"/>
    </source>
</evidence>